<organism evidence="2 3">
    <name type="scientific">Streptococcus koreensis</name>
    <dbReference type="NCBI Taxonomy" id="2382163"/>
    <lineage>
        <taxon>Bacteria</taxon>
        <taxon>Bacillati</taxon>
        <taxon>Bacillota</taxon>
        <taxon>Bacilli</taxon>
        <taxon>Lactobacillales</taxon>
        <taxon>Streptococcaceae</taxon>
        <taxon>Streptococcus</taxon>
    </lineage>
</organism>
<evidence type="ECO:0000256" key="1">
    <source>
        <dbReference type="SAM" id="Phobius"/>
    </source>
</evidence>
<feature type="transmembrane region" description="Helical" evidence="1">
    <location>
        <begin position="40"/>
        <end position="61"/>
    </location>
</feature>
<keyword evidence="1" id="KW-1133">Transmembrane helix</keyword>
<gene>
    <name evidence="2" type="ORF">D7D50_06595</name>
</gene>
<reference evidence="3" key="1">
    <citation type="submission" date="2018-09" db="EMBL/GenBank/DDBJ databases">
        <title>Complete genome sequence of Streptococcus sp. KCOM 2890 (=JS71).</title>
        <authorList>
            <person name="Kook J.-K."/>
            <person name="Park S.-N."/>
            <person name="Lim Y.K."/>
        </authorList>
    </citation>
    <scope>NUCLEOTIDE SEQUENCE [LARGE SCALE GENOMIC DNA]</scope>
    <source>
        <strain evidence="3">JS71</strain>
    </source>
</reference>
<keyword evidence="3" id="KW-1185">Reference proteome</keyword>
<proteinExistence type="predicted"/>
<evidence type="ECO:0000313" key="3">
    <source>
        <dbReference type="Proteomes" id="UP000277293"/>
    </source>
</evidence>
<accession>A0ABM6Z9Z7</accession>
<dbReference type="EMBL" id="CP032620">
    <property type="protein sequence ID" value="AYF94278.1"/>
    <property type="molecule type" value="Genomic_DNA"/>
</dbReference>
<keyword evidence="1" id="KW-0472">Membrane</keyword>
<evidence type="ECO:0000313" key="2">
    <source>
        <dbReference type="EMBL" id="AYF94278.1"/>
    </source>
</evidence>
<sequence>MIERERLFRYSKGIIEIMKRNYWQDLKGAFYLIWRNKWSFISVGILLQFVIGIGAAALSWVSLSTSE</sequence>
<dbReference type="Proteomes" id="UP000277293">
    <property type="component" value="Chromosome"/>
</dbReference>
<name>A0ABM6Z9Z7_9STRE</name>
<protein>
    <submittedName>
        <fullName evidence="2">dTDP-6-deoxy-D-glucose-3,5-epimerase</fullName>
    </submittedName>
</protein>
<keyword evidence="1" id="KW-0812">Transmembrane</keyword>